<accession>A0ABU6YK88</accession>
<evidence type="ECO:0000313" key="1">
    <source>
        <dbReference type="EMBL" id="MED6209063.1"/>
    </source>
</evidence>
<comment type="caution">
    <text evidence="1">The sequence shown here is derived from an EMBL/GenBank/DDBJ whole genome shotgun (WGS) entry which is preliminary data.</text>
</comment>
<gene>
    <name evidence="1" type="ORF">PIB30_051035</name>
</gene>
<keyword evidence="2" id="KW-1185">Reference proteome</keyword>
<reference evidence="1 2" key="1">
    <citation type="journal article" date="2023" name="Plants (Basel)">
        <title>Bridging the Gap: Combining Genomics and Transcriptomics Approaches to Understand Stylosanthes scabra, an Orphan Legume from the Brazilian Caatinga.</title>
        <authorList>
            <person name="Ferreira-Neto J.R.C."/>
            <person name="da Silva M.D."/>
            <person name="Binneck E."/>
            <person name="de Melo N.F."/>
            <person name="da Silva R.H."/>
            <person name="de Melo A.L.T.M."/>
            <person name="Pandolfi V."/>
            <person name="Bustamante F.O."/>
            <person name="Brasileiro-Vidal A.C."/>
            <person name="Benko-Iseppon A.M."/>
        </authorList>
    </citation>
    <scope>NUCLEOTIDE SEQUENCE [LARGE SCALE GENOMIC DNA]</scope>
    <source>
        <tissue evidence="1">Leaves</tissue>
    </source>
</reference>
<sequence length="106" mass="12115">MSSFQRKKNNPQICVSACGGSSSVVKNKRKKKFDYNNGKCLHDLDAVILESGTEMNPERLFLRSPLWKRVYLGVIILCGRMRLISIVQKFGKFKKVVKKVHGRMSI</sequence>
<organism evidence="1 2">
    <name type="scientific">Stylosanthes scabra</name>
    <dbReference type="NCBI Taxonomy" id="79078"/>
    <lineage>
        <taxon>Eukaryota</taxon>
        <taxon>Viridiplantae</taxon>
        <taxon>Streptophyta</taxon>
        <taxon>Embryophyta</taxon>
        <taxon>Tracheophyta</taxon>
        <taxon>Spermatophyta</taxon>
        <taxon>Magnoliopsida</taxon>
        <taxon>eudicotyledons</taxon>
        <taxon>Gunneridae</taxon>
        <taxon>Pentapetalae</taxon>
        <taxon>rosids</taxon>
        <taxon>fabids</taxon>
        <taxon>Fabales</taxon>
        <taxon>Fabaceae</taxon>
        <taxon>Papilionoideae</taxon>
        <taxon>50 kb inversion clade</taxon>
        <taxon>dalbergioids sensu lato</taxon>
        <taxon>Dalbergieae</taxon>
        <taxon>Pterocarpus clade</taxon>
        <taxon>Stylosanthes</taxon>
    </lineage>
</organism>
<protein>
    <submittedName>
        <fullName evidence="1">Uncharacterized protein</fullName>
    </submittedName>
</protein>
<dbReference type="Proteomes" id="UP001341840">
    <property type="component" value="Unassembled WGS sequence"/>
</dbReference>
<evidence type="ECO:0000313" key="2">
    <source>
        <dbReference type="Proteomes" id="UP001341840"/>
    </source>
</evidence>
<proteinExistence type="predicted"/>
<dbReference type="EMBL" id="JASCZI010242012">
    <property type="protein sequence ID" value="MED6209063.1"/>
    <property type="molecule type" value="Genomic_DNA"/>
</dbReference>
<name>A0ABU6YK88_9FABA</name>